<evidence type="ECO:0000313" key="3">
    <source>
        <dbReference type="Proteomes" id="UP001470809"/>
    </source>
</evidence>
<keyword evidence="3" id="KW-1185">Reference proteome</keyword>
<sequence>MAENKTQFNDVSVADFLNAVPHPVRQADARALDAMFQRVTGWKPRMFGPTIIGYGQYAYTYESGHSGVCQATGFSPRKANQVLYIMPGYQDFGPILDRLGKCKTGKCCLYINKLADVDLAVVEELVAAGLEDLKTRWPVSGT</sequence>
<dbReference type="Proteomes" id="UP001470809">
    <property type="component" value="Chromosome"/>
</dbReference>
<reference evidence="2 3" key="2">
    <citation type="submission" date="2024-08" db="EMBL/GenBank/DDBJ databases">
        <title>Phylogenomic analyses of a clade within the roseobacter group suggest taxonomic reassignments of species of the genera Aestuariivita, Citreicella, Loktanella, Nautella, Pelagibaca, Ruegeria, Thalassobius, Thiobacimonas and Tropicibacter, and the proposal o.</title>
        <authorList>
            <person name="Jeon C.O."/>
        </authorList>
    </citation>
    <scope>NUCLEOTIDE SEQUENCE [LARGE SCALE GENOMIC DNA]</scope>
    <source>
        <strain evidence="2 3">SS1-5</strain>
    </source>
</reference>
<organism evidence="2 3">
    <name type="scientific">Yoonia rhodophyticola</name>
    <dbReference type="NCBI Taxonomy" id="3137370"/>
    <lineage>
        <taxon>Bacteria</taxon>
        <taxon>Pseudomonadati</taxon>
        <taxon>Pseudomonadota</taxon>
        <taxon>Alphaproteobacteria</taxon>
        <taxon>Rhodobacterales</taxon>
        <taxon>Paracoccaceae</taxon>
        <taxon>Yoonia</taxon>
    </lineage>
</organism>
<proteinExistence type="predicted"/>
<name>A0AAN0MAA4_9RHOB</name>
<dbReference type="EMBL" id="CP151767">
    <property type="protein sequence ID" value="WZU67584.1"/>
    <property type="molecule type" value="Genomic_DNA"/>
</dbReference>
<evidence type="ECO:0000313" key="2">
    <source>
        <dbReference type="EMBL" id="WZU67584.1"/>
    </source>
</evidence>
<accession>A0AAN0MAA4</accession>
<dbReference type="SUPFAM" id="SSF159888">
    <property type="entry name" value="YdhG-like"/>
    <property type="match status" value="1"/>
</dbReference>
<dbReference type="AlphaFoldDB" id="A0AAN0MAA4"/>
<dbReference type="InterPro" id="IPR014922">
    <property type="entry name" value="YdhG-like"/>
</dbReference>
<protein>
    <submittedName>
        <fullName evidence="2">DUF1801 domain-containing protein</fullName>
    </submittedName>
</protein>
<dbReference type="RefSeq" id="WP_342076895.1">
    <property type="nucleotide sequence ID" value="NZ_CP151767.2"/>
</dbReference>
<dbReference type="Pfam" id="PF08818">
    <property type="entry name" value="DUF1801"/>
    <property type="match status" value="1"/>
</dbReference>
<feature type="domain" description="YdhG-like" evidence="1">
    <location>
        <begin position="25"/>
        <end position="128"/>
    </location>
</feature>
<gene>
    <name evidence="2" type="ORF">AABB31_22180</name>
</gene>
<evidence type="ECO:0000259" key="1">
    <source>
        <dbReference type="Pfam" id="PF08818"/>
    </source>
</evidence>
<dbReference type="KEGG" id="yrh:AABB31_22180"/>
<reference evidence="3" key="1">
    <citation type="submission" date="2024-04" db="EMBL/GenBank/DDBJ databases">
        <title>Phylogenomic analyses of a clade within the roseobacter group suggest taxonomic reassignments of species of the genera Aestuariivita, Citreicella, Loktanella, Nautella, Pelagibaca, Ruegeria, Thalassobius, Thiobacimonas and Tropicibacter, and the proposal o.</title>
        <authorList>
            <person name="Jeon C.O."/>
        </authorList>
    </citation>
    <scope>NUCLEOTIDE SEQUENCE [LARGE SCALE GENOMIC DNA]</scope>
    <source>
        <strain evidence="3">SS1-5</strain>
    </source>
</reference>